<organism evidence="3 4">
    <name type="scientific">Oidiodendron maius (strain Zn)</name>
    <dbReference type="NCBI Taxonomy" id="913774"/>
    <lineage>
        <taxon>Eukaryota</taxon>
        <taxon>Fungi</taxon>
        <taxon>Dikarya</taxon>
        <taxon>Ascomycota</taxon>
        <taxon>Pezizomycotina</taxon>
        <taxon>Leotiomycetes</taxon>
        <taxon>Leotiomycetes incertae sedis</taxon>
        <taxon>Myxotrichaceae</taxon>
        <taxon>Oidiodendron</taxon>
    </lineage>
</organism>
<dbReference type="GO" id="GO:0009116">
    <property type="term" value="P:nucleoside metabolic process"/>
    <property type="evidence" value="ECO:0007669"/>
    <property type="project" value="InterPro"/>
</dbReference>
<dbReference type="OrthoDB" id="20872at2759"/>
<dbReference type="Proteomes" id="UP000054321">
    <property type="component" value="Unassembled WGS sequence"/>
</dbReference>
<evidence type="ECO:0000313" key="4">
    <source>
        <dbReference type="Proteomes" id="UP000054321"/>
    </source>
</evidence>
<dbReference type="InterPro" id="IPR053137">
    <property type="entry name" value="NLR-like"/>
</dbReference>
<reference evidence="4" key="2">
    <citation type="submission" date="2015-01" db="EMBL/GenBank/DDBJ databases">
        <title>Evolutionary Origins and Diversification of the Mycorrhizal Mutualists.</title>
        <authorList>
            <consortium name="DOE Joint Genome Institute"/>
            <consortium name="Mycorrhizal Genomics Consortium"/>
            <person name="Kohler A."/>
            <person name="Kuo A."/>
            <person name="Nagy L.G."/>
            <person name="Floudas D."/>
            <person name="Copeland A."/>
            <person name="Barry K.W."/>
            <person name="Cichocki N."/>
            <person name="Veneault-Fourrey C."/>
            <person name="LaButti K."/>
            <person name="Lindquist E.A."/>
            <person name="Lipzen A."/>
            <person name="Lundell T."/>
            <person name="Morin E."/>
            <person name="Murat C."/>
            <person name="Riley R."/>
            <person name="Ohm R."/>
            <person name="Sun H."/>
            <person name="Tunlid A."/>
            <person name="Henrissat B."/>
            <person name="Grigoriev I.V."/>
            <person name="Hibbett D.S."/>
            <person name="Martin F."/>
        </authorList>
    </citation>
    <scope>NUCLEOTIDE SEQUENCE [LARGE SCALE GENOMIC DNA]</scope>
    <source>
        <strain evidence="4">Zn</strain>
    </source>
</reference>
<dbReference type="InParanoid" id="A0A0C3GYM2"/>
<dbReference type="GO" id="GO:0003824">
    <property type="term" value="F:catalytic activity"/>
    <property type="evidence" value="ECO:0007669"/>
    <property type="project" value="InterPro"/>
</dbReference>
<feature type="domain" description="Nucleoside phosphorylase" evidence="2">
    <location>
        <begin position="17"/>
        <end position="134"/>
    </location>
</feature>
<proteinExistence type="predicted"/>
<dbReference type="Gene3D" id="3.40.50.1580">
    <property type="entry name" value="Nucleoside phosphorylase domain"/>
    <property type="match status" value="1"/>
</dbReference>
<dbReference type="SUPFAM" id="SSF53167">
    <property type="entry name" value="Purine and uridine phosphorylases"/>
    <property type="match status" value="1"/>
</dbReference>
<keyword evidence="4" id="KW-1185">Reference proteome</keyword>
<evidence type="ECO:0000259" key="2">
    <source>
        <dbReference type="Pfam" id="PF01048"/>
    </source>
</evidence>
<sequence length="401" mass="44587">MAFPNQTRPRYRGDFHIAIICALSIEADAVQGIFDEFWEEENSYGKAAGDPNTYTTGRIGKHNVVLAHMPGIGKSASASLAASFCSSFDGIRLGLVVGICGGVPTGAPEGEEIILGDVIISTGVVQFDFGRQYLNKVVRKDILEDNLGRHNLEVRGFLQKMSGLHGRKQLMDNSFLYLTELCYKPLFRTWGYPGASEDILYPSAYHHKHQQPEACRICASQEDSLCQAAIESSCEELNCDTSRQIPRLRLQKMKERTILAETEIIHRPDIHFGKVASGDLVMRSEIHRDRLANQEKVIAFDMEAAGVWDHFSTVVIKGVCDYADSHKNKKWQKYAAATAAACMKAFLKEWRGMDKPLHPLESWDQKSPRSSKATLEAANTLGLIHQPTTQTSANEKTPGTK</sequence>
<dbReference type="Pfam" id="PF01048">
    <property type="entry name" value="PNP_UDP_1"/>
    <property type="match status" value="1"/>
</dbReference>
<evidence type="ECO:0000313" key="3">
    <source>
        <dbReference type="EMBL" id="KIM96274.1"/>
    </source>
</evidence>
<dbReference type="InterPro" id="IPR035994">
    <property type="entry name" value="Nucleoside_phosphorylase_sf"/>
</dbReference>
<dbReference type="EMBL" id="KN832884">
    <property type="protein sequence ID" value="KIM96274.1"/>
    <property type="molecule type" value="Genomic_DNA"/>
</dbReference>
<feature type="region of interest" description="Disordered" evidence="1">
    <location>
        <begin position="381"/>
        <end position="401"/>
    </location>
</feature>
<name>A0A0C3GYM2_OIDMZ</name>
<dbReference type="InterPro" id="IPR000845">
    <property type="entry name" value="Nucleoside_phosphorylase_d"/>
</dbReference>
<dbReference type="HOGENOM" id="CLU_000288_34_22_1"/>
<dbReference type="STRING" id="913774.A0A0C3GYM2"/>
<dbReference type="PANTHER" id="PTHR46082:SF6">
    <property type="entry name" value="AAA+ ATPASE DOMAIN-CONTAINING PROTEIN-RELATED"/>
    <property type="match status" value="1"/>
</dbReference>
<dbReference type="AlphaFoldDB" id="A0A0C3GYM2"/>
<feature type="compositionally biased region" description="Polar residues" evidence="1">
    <location>
        <begin position="386"/>
        <end position="401"/>
    </location>
</feature>
<reference evidence="3 4" key="1">
    <citation type="submission" date="2014-04" db="EMBL/GenBank/DDBJ databases">
        <authorList>
            <consortium name="DOE Joint Genome Institute"/>
            <person name="Kuo A."/>
            <person name="Martino E."/>
            <person name="Perotto S."/>
            <person name="Kohler A."/>
            <person name="Nagy L.G."/>
            <person name="Floudas D."/>
            <person name="Copeland A."/>
            <person name="Barry K.W."/>
            <person name="Cichocki N."/>
            <person name="Veneault-Fourrey C."/>
            <person name="LaButti K."/>
            <person name="Lindquist E.A."/>
            <person name="Lipzen A."/>
            <person name="Lundell T."/>
            <person name="Morin E."/>
            <person name="Murat C."/>
            <person name="Sun H."/>
            <person name="Tunlid A."/>
            <person name="Henrissat B."/>
            <person name="Grigoriev I.V."/>
            <person name="Hibbett D.S."/>
            <person name="Martin F."/>
            <person name="Nordberg H.P."/>
            <person name="Cantor M.N."/>
            <person name="Hua S.X."/>
        </authorList>
    </citation>
    <scope>NUCLEOTIDE SEQUENCE [LARGE SCALE GENOMIC DNA]</scope>
    <source>
        <strain evidence="3 4">Zn</strain>
    </source>
</reference>
<evidence type="ECO:0000256" key="1">
    <source>
        <dbReference type="SAM" id="MobiDB-lite"/>
    </source>
</evidence>
<dbReference type="PANTHER" id="PTHR46082">
    <property type="entry name" value="ATP/GTP-BINDING PROTEIN-RELATED"/>
    <property type="match status" value="1"/>
</dbReference>
<accession>A0A0C3GYM2</accession>
<protein>
    <recommendedName>
        <fullName evidence="2">Nucleoside phosphorylase domain-containing protein</fullName>
    </recommendedName>
</protein>
<gene>
    <name evidence="3" type="ORF">OIDMADRAFT_169847</name>
</gene>